<dbReference type="SMART" id="SM00347">
    <property type="entry name" value="HTH_MARR"/>
    <property type="match status" value="1"/>
</dbReference>
<dbReference type="InterPro" id="IPR000835">
    <property type="entry name" value="HTH_MarR-typ"/>
</dbReference>
<evidence type="ECO:0000313" key="2">
    <source>
        <dbReference type="EMBL" id="HIR91803.1"/>
    </source>
</evidence>
<dbReference type="EMBL" id="DVHU01000003">
    <property type="protein sequence ID" value="HIR91803.1"/>
    <property type="molecule type" value="Genomic_DNA"/>
</dbReference>
<gene>
    <name evidence="2" type="ORF">IAB98_00085</name>
</gene>
<reference evidence="2" key="1">
    <citation type="submission" date="2020-10" db="EMBL/GenBank/DDBJ databases">
        <authorList>
            <person name="Gilroy R."/>
        </authorList>
    </citation>
    <scope>NUCLEOTIDE SEQUENCE</scope>
    <source>
        <strain evidence="2">ChiSxjej1B13-7041</strain>
    </source>
</reference>
<evidence type="ECO:0000259" key="1">
    <source>
        <dbReference type="SMART" id="SM00347"/>
    </source>
</evidence>
<dbReference type="InterPro" id="IPR036388">
    <property type="entry name" value="WH-like_DNA-bd_sf"/>
</dbReference>
<dbReference type="AlphaFoldDB" id="A0A9D1EGW6"/>
<evidence type="ECO:0000313" key="3">
    <source>
        <dbReference type="Proteomes" id="UP000886841"/>
    </source>
</evidence>
<organism evidence="2 3">
    <name type="scientific">Candidatus Egerieimonas intestinavium</name>
    <dbReference type="NCBI Taxonomy" id="2840777"/>
    <lineage>
        <taxon>Bacteria</taxon>
        <taxon>Bacillati</taxon>
        <taxon>Bacillota</taxon>
        <taxon>Clostridia</taxon>
        <taxon>Lachnospirales</taxon>
        <taxon>Lachnospiraceae</taxon>
        <taxon>Lachnospiraceae incertae sedis</taxon>
        <taxon>Candidatus Egerieimonas</taxon>
    </lineage>
</organism>
<name>A0A9D1EGW6_9FIRM</name>
<dbReference type="Pfam" id="PF12802">
    <property type="entry name" value="MarR_2"/>
    <property type="match status" value="1"/>
</dbReference>
<dbReference type="InterPro" id="IPR036390">
    <property type="entry name" value="WH_DNA-bd_sf"/>
</dbReference>
<accession>A0A9D1EGW6</accession>
<dbReference type="GO" id="GO:0003700">
    <property type="term" value="F:DNA-binding transcription factor activity"/>
    <property type="evidence" value="ECO:0007669"/>
    <property type="project" value="InterPro"/>
</dbReference>
<dbReference type="Gene3D" id="1.10.10.10">
    <property type="entry name" value="Winged helix-like DNA-binding domain superfamily/Winged helix DNA-binding domain"/>
    <property type="match status" value="1"/>
</dbReference>
<proteinExistence type="predicted"/>
<comment type="caution">
    <text evidence="2">The sequence shown here is derived from an EMBL/GenBank/DDBJ whole genome shotgun (WGS) entry which is preliminary data.</text>
</comment>
<sequence>MDKNYEMLRRLMLATNKIDGVYYLLARHYGVNENTLAFIYALDDGRPHSQKEISEVWLIPRTTINSIVKNMLKEGYITFDGEPHTKEKAIILTEKGRAYADRLLKGIYRAEEQAMADALEKFSPEFVTALEYFSGRLREGFDEMVAGKGEER</sequence>
<protein>
    <submittedName>
        <fullName evidence="2">Winged helix-turn-helix transcriptional regulator</fullName>
    </submittedName>
</protein>
<dbReference type="Proteomes" id="UP000886841">
    <property type="component" value="Unassembled WGS sequence"/>
</dbReference>
<reference evidence="2" key="2">
    <citation type="journal article" date="2021" name="PeerJ">
        <title>Extensive microbial diversity within the chicken gut microbiome revealed by metagenomics and culture.</title>
        <authorList>
            <person name="Gilroy R."/>
            <person name="Ravi A."/>
            <person name="Getino M."/>
            <person name="Pursley I."/>
            <person name="Horton D.L."/>
            <person name="Alikhan N.F."/>
            <person name="Baker D."/>
            <person name="Gharbi K."/>
            <person name="Hall N."/>
            <person name="Watson M."/>
            <person name="Adriaenssens E.M."/>
            <person name="Foster-Nyarko E."/>
            <person name="Jarju S."/>
            <person name="Secka A."/>
            <person name="Antonio M."/>
            <person name="Oren A."/>
            <person name="Chaudhuri R.R."/>
            <person name="La Ragione R."/>
            <person name="Hildebrand F."/>
            <person name="Pallen M.J."/>
        </authorList>
    </citation>
    <scope>NUCLEOTIDE SEQUENCE</scope>
    <source>
        <strain evidence="2">ChiSxjej1B13-7041</strain>
    </source>
</reference>
<feature type="domain" description="HTH marR-type" evidence="1">
    <location>
        <begin position="24"/>
        <end position="127"/>
    </location>
</feature>
<dbReference type="SUPFAM" id="SSF46785">
    <property type="entry name" value="Winged helix' DNA-binding domain"/>
    <property type="match status" value="1"/>
</dbReference>